<protein>
    <recommendedName>
        <fullName evidence="10">Copper acquisition factor BIM1-like domain-containing protein</fullName>
    </recommendedName>
</protein>
<feature type="chain" id="PRO_5015094561" description="Copper acquisition factor BIM1-like domain-containing protein" evidence="9">
    <location>
        <begin position="19"/>
        <end position="216"/>
    </location>
</feature>
<dbReference type="EnsemblFungi" id="EJT76322">
    <property type="protein sequence ID" value="EJT76322"/>
    <property type="gene ID" value="GGTG_06242"/>
</dbReference>
<dbReference type="STRING" id="644352.J3NY89"/>
<reference evidence="12" key="4">
    <citation type="journal article" date="2015" name="G3 (Bethesda)">
        <title>Genome sequences of three phytopathogenic species of the Magnaporthaceae family of fungi.</title>
        <authorList>
            <person name="Okagaki L.H."/>
            <person name="Nunes C.C."/>
            <person name="Sailsbery J."/>
            <person name="Clay B."/>
            <person name="Brown D."/>
            <person name="John T."/>
            <person name="Oh Y."/>
            <person name="Young N."/>
            <person name="Fitzgerald M."/>
            <person name="Haas B.J."/>
            <person name="Zeng Q."/>
            <person name="Young S."/>
            <person name="Adiconis X."/>
            <person name="Fan L."/>
            <person name="Levin J.Z."/>
            <person name="Mitchell T.K."/>
            <person name="Okubara P.A."/>
            <person name="Farman M.L."/>
            <person name="Kohn L.M."/>
            <person name="Birren B."/>
            <person name="Ma L.-J."/>
            <person name="Dean R.A."/>
        </authorList>
    </citation>
    <scope>NUCLEOTIDE SEQUENCE</scope>
    <source>
        <strain evidence="12">R3-111a-1</strain>
    </source>
</reference>
<keyword evidence="3" id="KW-0336">GPI-anchor</keyword>
<evidence type="ECO:0000256" key="5">
    <source>
        <dbReference type="ARBA" id="ARBA00023136"/>
    </source>
</evidence>
<evidence type="ECO:0000256" key="2">
    <source>
        <dbReference type="ARBA" id="ARBA00022475"/>
    </source>
</evidence>
<keyword evidence="13" id="KW-1185">Reference proteome</keyword>
<evidence type="ECO:0000256" key="1">
    <source>
        <dbReference type="ARBA" id="ARBA00004609"/>
    </source>
</evidence>
<feature type="domain" description="Copper acquisition factor BIM1-like" evidence="10">
    <location>
        <begin position="17"/>
        <end position="156"/>
    </location>
</feature>
<evidence type="ECO:0000313" key="13">
    <source>
        <dbReference type="Proteomes" id="UP000006039"/>
    </source>
</evidence>
<dbReference type="GO" id="GO:0005886">
    <property type="term" value="C:plasma membrane"/>
    <property type="evidence" value="ECO:0007669"/>
    <property type="project" value="UniProtKB-SubCell"/>
</dbReference>
<organism evidence="11">
    <name type="scientific">Gaeumannomyces tritici (strain R3-111a-1)</name>
    <name type="common">Wheat and barley take-all root rot fungus</name>
    <name type="synonym">Gaeumannomyces graminis var. tritici</name>
    <dbReference type="NCBI Taxonomy" id="644352"/>
    <lineage>
        <taxon>Eukaryota</taxon>
        <taxon>Fungi</taxon>
        <taxon>Dikarya</taxon>
        <taxon>Ascomycota</taxon>
        <taxon>Pezizomycotina</taxon>
        <taxon>Sordariomycetes</taxon>
        <taxon>Sordariomycetidae</taxon>
        <taxon>Magnaporthales</taxon>
        <taxon>Magnaporthaceae</taxon>
        <taxon>Gaeumannomyces</taxon>
    </lineage>
</organism>
<dbReference type="eggNOG" id="ENOG502T3C8">
    <property type="taxonomic scope" value="Eukaryota"/>
</dbReference>
<name>J3NY89_GAET3</name>
<dbReference type="HOGENOM" id="CLU_1245593_0_0_1"/>
<dbReference type="InterPro" id="IPR046936">
    <property type="entry name" value="BIM1-like"/>
</dbReference>
<evidence type="ECO:0000256" key="6">
    <source>
        <dbReference type="ARBA" id="ARBA00023180"/>
    </source>
</evidence>
<reference evidence="11" key="2">
    <citation type="submission" date="2010-07" db="EMBL/GenBank/DDBJ databases">
        <authorList>
            <consortium name="The Broad Institute Genome Sequencing Platform"/>
            <consortium name="Broad Institute Genome Sequencing Center for Infectious Disease"/>
            <person name="Ma L.-J."/>
            <person name="Dead R."/>
            <person name="Young S."/>
            <person name="Zeng Q."/>
            <person name="Koehrsen M."/>
            <person name="Alvarado L."/>
            <person name="Berlin A."/>
            <person name="Chapman S.B."/>
            <person name="Chen Z."/>
            <person name="Freedman E."/>
            <person name="Gellesch M."/>
            <person name="Goldberg J."/>
            <person name="Griggs A."/>
            <person name="Gujja S."/>
            <person name="Heilman E.R."/>
            <person name="Heiman D."/>
            <person name="Hepburn T."/>
            <person name="Howarth C."/>
            <person name="Jen D."/>
            <person name="Larson L."/>
            <person name="Mehta T."/>
            <person name="Neiman D."/>
            <person name="Pearson M."/>
            <person name="Roberts A."/>
            <person name="Saif S."/>
            <person name="Shea T."/>
            <person name="Shenoy N."/>
            <person name="Sisk P."/>
            <person name="Stolte C."/>
            <person name="Sykes S."/>
            <person name="Walk T."/>
            <person name="White J."/>
            <person name="Yandava C."/>
            <person name="Haas B."/>
            <person name="Nusbaum C."/>
            <person name="Birren B."/>
        </authorList>
    </citation>
    <scope>NUCLEOTIDE SEQUENCE</scope>
    <source>
        <strain evidence="11">R3-111a-1</strain>
    </source>
</reference>
<evidence type="ECO:0000259" key="10">
    <source>
        <dbReference type="Pfam" id="PF20238"/>
    </source>
</evidence>
<keyword evidence="2" id="KW-1003">Cell membrane</keyword>
<evidence type="ECO:0000256" key="3">
    <source>
        <dbReference type="ARBA" id="ARBA00022622"/>
    </source>
</evidence>
<feature type="compositionally biased region" description="Low complexity" evidence="8">
    <location>
        <begin position="170"/>
        <end position="185"/>
    </location>
</feature>
<dbReference type="EMBL" id="GL385397">
    <property type="protein sequence ID" value="EJT76322.1"/>
    <property type="molecule type" value="Genomic_DNA"/>
</dbReference>
<keyword evidence="7" id="KW-0449">Lipoprotein</keyword>
<evidence type="ECO:0000256" key="9">
    <source>
        <dbReference type="SAM" id="SignalP"/>
    </source>
</evidence>
<evidence type="ECO:0000256" key="7">
    <source>
        <dbReference type="ARBA" id="ARBA00023288"/>
    </source>
</evidence>
<keyword evidence="4 9" id="KW-0732">Signal</keyword>
<dbReference type="Proteomes" id="UP000006039">
    <property type="component" value="Unassembled WGS sequence"/>
</dbReference>
<keyword evidence="5" id="KW-0472">Membrane</keyword>
<evidence type="ECO:0000313" key="11">
    <source>
        <dbReference type="EMBL" id="EJT76322.1"/>
    </source>
</evidence>
<dbReference type="Pfam" id="PF20238">
    <property type="entry name" value="BIM1-like_dom"/>
    <property type="match status" value="1"/>
</dbReference>
<dbReference type="GO" id="GO:0098552">
    <property type="term" value="C:side of membrane"/>
    <property type="evidence" value="ECO:0007669"/>
    <property type="project" value="UniProtKB-KW"/>
</dbReference>
<feature type="region of interest" description="Disordered" evidence="8">
    <location>
        <begin position="163"/>
        <end position="190"/>
    </location>
</feature>
<gene>
    <name evidence="12" type="primary">20346700</name>
    <name evidence="11" type="ORF">GGTG_06242</name>
</gene>
<dbReference type="OrthoDB" id="2146436at2759"/>
<dbReference type="PANTHER" id="PTHR34992:SF1">
    <property type="entry name" value="COPPER ACQUISITION FACTOR BIM1-LIKE DOMAIN-CONTAINING PROTEIN"/>
    <property type="match status" value="1"/>
</dbReference>
<reference evidence="12" key="5">
    <citation type="submission" date="2018-04" db="UniProtKB">
        <authorList>
            <consortium name="EnsemblFungi"/>
        </authorList>
    </citation>
    <scope>IDENTIFICATION</scope>
    <source>
        <strain evidence="12">R3-111a-1</strain>
    </source>
</reference>
<dbReference type="RefSeq" id="XP_009222322.1">
    <property type="nucleotide sequence ID" value="XM_009224058.1"/>
</dbReference>
<evidence type="ECO:0000313" key="12">
    <source>
        <dbReference type="EnsemblFungi" id="EJT76322"/>
    </source>
</evidence>
<accession>J3NY89</accession>
<dbReference type="InterPro" id="IPR046530">
    <property type="entry name" value="BIM1-like_dom"/>
</dbReference>
<evidence type="ECO:0000256" key="8">
    <source>
        <dbReference type="SAM" id="MobiDB-lite"/>
    </source>
</evidence>
<proteinExistence type="predicted"/>
<evidence type="ECO:0000256" key="4">
    <source>
        <dbReference type="ARBA" id="ARBA00022729"/>
    </source>
</evidence>
<feature type="signal peptide" evidence="9">
    <location>
        <begin position="1"/>
        <end position="18"/>
    </location>
</feature>
<dbReference type="PANTHER" id="PTHR34992">
    <property type="entry name" value="HYPHAL ANASTAMOSIS-7 PROTEIN"/>
    <property type="match status" value="1"/>
</dbReference>
<reference evidence="11" key="3">
    <citation type="submission" date="2010-09" db="EMBL/GenBank/DDBJ databases">
        <title>Annotation of Gaeumannomyces graminis var. tritici R3-111a-1.</title>
        <authorList>
            <consortium name="The Broad Institute Genome Sequencing Platform"/>
            <person name="Ma L.-J."/>
            <person name="Dead R."/>
            <person name="Young S.K."/>
            <person name="Zeng Q."/>
            <person name="Gargeya S."/>
            <person name="Fitzgerald M."/>
            <person name="Haas B."/>
            <person name="Abouelleil A."/>
            <person name="Alvarado L."/>
            <person name="Arachchi H.M."/>
            <person name="Berlin A."/>
            <person name="Brown A."/>
            <person name="Chapman S.B."/>
            <person name="Chen Z."/>
            <person name="Dunbar C."/>
            <person name="Freedman E."/>
            <person name="Gearin G."/>
            <person name="Gellesch M."/>
            <person name="Goldberg J."/>
            <person name="Griggs A."/>
            <person name="Gujja S."/>
            <person name="Heiman D."/>
            <person name="Howarth C."/>
            <person name="Larson L."/>
            <person name="Lui A."/>
            <person name="MacDonald P.J.P."/>
            <person name="Mehta T."/>
            <person name="Montmayeur A."/>
            <person name="Murphy C."/>
            <person name="Neiman D."/>
            <person name="Pearson M."/>
            <person name="Priest M."/>
            <person name="Roberts A."/>
            <person name="Saif S."/>
            <person name="Shea T."/>
            <person name="Shenoy N."/>
            <person name="Sisk P."/>
            <person name="Stolte C."/>
            <person name="Sykes S."/>
            <person name="Yandava C."/>
            <person name="Wortman J."/>
            <person name="Nusbaum C."/>
            <person name="Birren B."/>
        </authorList>
    </citation>
    <scope>NUCLEOTIDE SEQUENCE</scope>
    <source>
        <strain evidence="11">R3-111a-1</strain>
    </source>
</reference>
<dbReference type="AlphaFoldDB" id="J3NY89"/>
<dbReference type="VEuPathDB" id="FungiDB:GGTG_06242"/>
<reference evidence="13" key="1">
    <citation type="submission" date="2010-07" db="EMBL/GenBank/DDBJ databases">
        <title>The genome sequence of Gaeumannomyces graminis var. tritici strain R3-111a-1.</title>
        <authorList>
            <consortium name="The Broad Institute Genome Sequencing Platform"/>
            <person name="Ma L.-J."/>
            <person name="Dead R."/>
            <person name="Young S."/>
            <person name="Zeng Q."/>
            <person name="Koehrsen M."/>
            <person name="Alvarado L."/>
            <person name="Berlin A."/>
            <person name="Chapman S.B."/>
            <person name="Chen Z."/>
            <person name="Freedman E."/>
            <person name="Gellesch M."/>
            <person name="Goldberg J."/>
            <person name="Griggs A."/>
            <person name="Gujja S."/>
            <person name="Heilman E.R."/>
            <person name="Heiman D."/>
            <person name="Hepburn T."/>
            <person name="Howarth C."/>
            <person name="Jen D."/>
            <person name="Larson L."/>
            <person name="Mehta T."/>
            <person name="Neiman D."/>
            <person name="Pearson M."/>
            <person name="Roberts A."/>
            <person name="Saif S."/>
            <person name="Shea T."/>
            <person name="Shenoy N."/>
            <person name="Sisk P."/>
            <person name="Stolte C."/>
            <person name="Sykes S."/>
            <person name="Walk T."/>
            <person name="White J."/>
            <person name="Yandava C."/>
            <person name="Haas B."/>
            <person name="Nusbaum C."/>
            <person name="Birren B."/>
        </authorList>
    </citation>
    <scope>NUCLEOTIDE SEQUENCE [LARGE SCALE GENOMIC DNA]</scope>
    <source>
        <strain evidence="13">R3-111a-1</strain>
    </source>
</reference>
<dbReference type="GeneID" id="20346700"/>
<comment type="subcellular location">
    <subcellularLocation>
        <location evidence="1">Cell membrane</location>
        <topology evidence="1">Lipid-anchor</topology>
        <topology evidence="1">GPI-anchor</topology>
    </subcellularLocation>
</comment>
<keyword evidence="6" id="KW-0325">Glycoprotein</keyword>
<sequence>MLVSALLATALAASPGMAHFLLRLPPSMGYLLDSTGVAPCGGFTFHGNISGNNYPVKGYPFAATSTVHNVTYTVKIRLLKEPPDVFHDILPPLFVDHYGTFCIPSVPVNRSWVNEPAEYHVISNDVTSTTYQCSVIRFTDQEAFNASTRPVCRNTTNVNGTLQPWGSDITTSPTANTASATPTPTEAVGSRHIGSKLDPWLSASLSIAISAFPFLL</sequence>